<dbReference type="Gene3D" id="3.30.1930.10">
    <property type="entry name" value="capsid protein of prophage domain"/>
    <property type="match status" value="1"/>
</dbReference>
<protein>
    <submittedName>
        <fullName evidence="1">Putative major head protein from prophage</fullName>
    </submittedName>
</protein>
<dbReference type="InterPro" id="IPR005564">
    <property type="entry name" value="Major_capsid_GpE"/>
</dbReference>
<dbReference type="Pfam" id="PF03864">
    <property type="entry name" value="Phage_cap_E"/>
    <property type="match status" value="1"/>
</dbReference>
<evidence type="ECO:0000313" key="1">
    <source>
        <dbReference type="EMBL" id="STG54025.1"/>
    </source>
</evidence>
<organism evidence="1 2">
    <name type="scientific">Escherichia coli</name>
    <dbReference type="NCBI Taxonomy" id="562"/>
    <lineage>
        <taxon>Bacteria</taxon>
        <taxon>Pseudomonadati</taxon>
        <taxon>Pseudomonadota</taxon>
        <taxon>Gammaproteobacteria</taxon>
        <taxon>Enterobacterales</taxon>
        <taxon>Enterobacteriaceae</taxon>
        <taxon>Escherichia</taxon>
    </lineage>
</organism>
<gene>
    <name evidence="1" type="ORF">NCTC11112_04594</name>
</gene>
<proteinExistence type="predicted"/>
<accession>A0A376MVQ1</accession>
<reference evidence="1 2" key="1">
    <citation type="submission" date="2018-06" db="EMBL/GenBank/DDBJ databases">
        <authorList>
            <consortium name="Pathogen Informatics"/>
            <person name="Doyle S."/>
        </authorList>
    </citation>
    <scope>NUCLEOTIDE SEQUENCE [LARGE SCALE GENOMIC DNA]</scope>
    <source>
        <strain evidence="1 2">NCTC11112</strain>
    </source>
</reference>
<evidence type="ECO:0000313" key="2">
    <source>
        <dbReference type="Proteomes" id="UP000254817"/>
    </source>
</evidence>
<dbReference type="EMBL" id="UGAW01000001">
    <property type="protein sequence ID" value="STG54025.1"/>
    <property type="molecule type" value="Genomic_DNA"/>
</dbReference>
<name>A0A376MVQ1_ECOLX</name>
<dbReference type="Proteomes" id="UP000254817">
    <property type="component" value="Unassembled WGS sequence"/>
</dbReference>
<dbReference type="AlphaFoldDB" id="A0A376MVQ1"/>
<sequence>MILRATQNLVRGVTNIIIMGGNVWKKYRSFRAIKEALDTRRGSNSELETALKDLGDSVSFKGYMGDVAIVVYSGRYTDEDGTEKYFLDPDLMVLGNTALQGIVAYGGIQDPELIRMGLTKAELAPKNYIVPGDPAIEYVQTHSAPQPIPARINRFVTVRIG</sequence>